<comment type="caution">
    <text evidence="8">The sequence shown here is derived from an EMBL/GenBank/DDBJ whole genome shotgun (WGS) entry which is preliminary data.</text>
</comment>
<feature type="transmembrane region" description="Helical" evidence="6">
    <location>
        <begin position="256"/>
        <end position="279"/>
    </location>
</feature>
<dbReference type="PANTHER" id="PTHR33406">
    <property type="entry name" value="MEMBRANE PROTEIN MJ1562-RELATED"/>
    <property type="match status" value="1"/>
</dbReference>
<dbReference type="Proteomes" id="UP000319502">
    <property type="component" value="Unassembled WGS sequence"/>
</dbReference>
<comment type="subcellular location">
    <subcellularLocation>
        <location evidence="1">Cell membrane</location>
        <topology evidence="1">Multi-pass membrane protein</topology>
    </subcellularLocation>
</comment>
<dbReference type="InterPro" id="IPR004869">
    <property type="entry name" value="MMPL_dom"/>
</dbReference>
<sequence length="796" mass="86808">MVSAFKHSITHKLHRAEEWIFANPKIVLGFILIGTLIFGAALPKLRVYSDFSDLLPQNHPYIQVYNRLKENFGGANMIVMSIEAEQGTIFNNDTLDLIHRATQGVDSLPGVNHNLVFSLTHRTARKIFLDEYGGFASESYYDPQKPQRSVAELEKLKQDVIANPTMYGLMVSPDLKAALIKAQLNESDIDYKATFDALQQVRAELETAGHKVHVTGNPVLTGWVYTYINQILEILAWTLALLATLLIVYFRRLYGIALPLLGIALSSIWGLGFMAMMGINLEPLSLPIPFLIAARATSHGVQLAARYYEELAIVKDGKRAARNALDALFRPGSLAIIVDAVGIAVLVLGAAPFNHKLGVAAGFWGFSVIFTVHFMVPLALTVLPQPRTTENANQGVRNFLGAAMAKTGGTDGGARSILILSLIGAIGGTYFVTKVQLGESEPGSPLLHRDHDYNVSTTAINTRFPGSEELHVSARTEEKGGIKRPEVMAAMERFQAHMLSDPGLGGTKAIPGVVRVVNKLTHNDDPRWMQIPDTAQEVGGLMFAYMASSPIPGALKEFITPDEREANMVFYYKDHRADTINRIVALAEEGIRKLKAEVPDLEIALGGGIIGVTAAGNQALHTDHMVIIPAVMALAFLLVMIYYSSLHAGWLMVLPMLFSTLMTYAYMGAAGIGINVNTVPVIAVGVGVGIDYAVYFMDRIREEFAELQDIKQAVIKAVATTGYAVSFTAVTLIAGVVMWIFMSDLRFQSDAAVLLSFMLIVNAIAAVLIVPSWCVVFKPRFVTAARYDADGVLETD</sequence>
<gene>
    <name evidence="8" type="ORF">FHP91_09960</name>
</gene>
<proteinExistence type="predicted"/>
<dbReference type="RefSeq" id="WP_144309450.1">
    <property type="nucleotide sequence ID" value="NZ_VMNK01000007.1"/>
</dbReference>
<keyword evidence="5 6" id="KW-0472">Membrane</keyword>
<keyword evidence="3 6" id="KW-0812">Transmembrane</keyword>
<dbReference type="Gene3D" id="1.20.1640.10">
    <property type="entry name" value="Multidrug efflux transporter AcrB transmembrane domain"/>
    <property type="match status" value="2"/>
</dbReference>
<feature type="transmembrane region" description="Helical" evidence="6">
    <location>
        <begin position="328"/>
        <end position="351"/>
    </location>
</feature>
<evidence type="ECO:0000259" key="7">
    <source>
        <dbReference type="Pfam" id="PF03176"/>
    </source>
</evidence>
<dbReference type="AlphaFoldDB" id="A0A557QWB5"/>
<evidence type="ECO:0000313" key="9">
    <source>
        <dbReference type="Proteomes" id="UP000319502"/>
    </source>
</evidence>
<name>A0A557QWB5_9RHOO</name>
<feature type="transmembrane region" description="Helical" evidence="6">
    <location>
        <begin position="231"/>
        <end position="250"/>
    </location>
</feature>
<dbReference type="OrthoDB" id="9176717at2"/>
<keyword evidence="4 6" id="KW-1133">Transmembrane helix</keyword>
<feature type="domain" description="Membrane transport protein MMPL" evidence="7">
    <location>
        <begin position="501"/>
        <end position="777"/>
    </location>
</feature>
<feature type="domain" description="Membrane transport protein MMPL" evidence="7">
    <location>
        <begin position="158"/>
        <end position="363"/>
    </location>
</feature>
<feature type="transmembrane region" description="Helical" evidence="6">
    <location>
        <begin position="753"/>
        <end position="777"/>
    </location>
</feature>
<dbReference type="EMBL" id="VMNK01000007">
    <property type="protein sequence ID" value="TVO57211.1"/>
    <property type="molecule type" value="Genomic_DNA"/>
</dbReference>
<organism evidence="8 9">
    <name type="scientific">Denitromonas halophila</name>
    <dbReference type="NCBI Taxonomy" id="1629404"/>
    <lineage>
        <taxon>Bacteria</taxon>
        <taxon>Pseudomonadati</taxon>
        <taxon>Pseudomonadota</taxon>
        <taxon>Betaproteobacteria</taxon>
        <taxon>Rhodocyclales</taxon>
        <taxon>Zoogloeaceae</taxon>
        <taxon>Denitromonas</taxon>
    </lineage>
</organism>
<feature type="transmembrane region" description="Helical" evidence="6">
    <location>
        <begin position="626"/>
        <end position="643"/>
    </location>
</feature>
<reference evidence="8 9" key="1">
    <citation type="submission" date="2019-07" db="EMBL/GenBank/DDBJ databases">
        <title>The pathways for chlorine oxyanion respiration interact through the shared metabolite chlorate.</title>
        <authorList>
            <person name="Barnum T.P."/>
            <person name="Cheng Y."/>
            <person name="Hill K.A."/>
            <person name="Lucas L.N."/>
            <person name="Carlson H.K."/>
            <person name="Coates J.D."/>
        </authorList>
    </citation>
    <scope>NUCLEOTIDE SEQUENCE [LARGE SCALE GENOMIC DNA]</scope>
    <source>
        <strain evidence="8 9">SFB-3</strain>
    </source>
</reference>
<feature type="transmembrane region" description="Helical" evidence="6">
    <location>
        <begin position="20"/>
        <end position="42"/>
    </location>
</feature>
<dbReference type="PANTHER" id="PTHR33406:SF10">
    <property type="entry name" value="SSD DOMAIN-CONTAINING PROTEIN"/>
    <property type="match status" value="1"/>
</dbReference>
<keyword evidence="9" id="KW-1185">Reference proteome</keyword>
<dbReference type="InterPro" id="IPR050545">
    <property type="entry name" value="Mycobact_MmpL"/>
</dbReference>
<feature type="transmembrane region" description="Helical" evidence="6">
    <location>
        <begin position="363"/>
        <end position="383"/>
    </location>
</feature>
<feature type="transmembrane region" description="Helical" evidence="6">
    <location>
        <begin position="678"/>
        <end position="697"/>
    </location>
</feature>
<evidence type="ECO:0000256" key="3">
    <source>
        <dbReference type="ARBA" id="ARBA00022692"/>
    </source>
</evidence>
<keyword evidence="2" id="KW-1003">Cell membrane</keyword>
<evidence type="ECO:0000256" key="4">
    <source>
        <dbReference type="ARBA" id="ARBA00022989"/>
    </source>
</evidence>
<evidence type="ECO:0000256" key="6">
    <source>
        <dbReference type="SAM" id="Phobius"/>
    </source>
</evidence>
<dbReference type="SUPFAM" id="SSF82866">
    <property type="entry name" value="Multidrug efflux transporter AcrB transmembrane domain"/>
    <property type="match status" value="2"/>
</dbReference>
<dbReference type="Pfam" id="PF03176">
    <property type="entry name" value="MMPL"/>
    <property type="match status" value="2"/>
</dbReference>
<evidence type="ECO:0000256" key="5">
    <source>
        <dbReference type="ARBA" id="ARBA00023136"/>
    </source>
</evidence>
<accession>A0A557QWB5</accession>
<dbReference type="GO" id="GO:0005886">
    <property type="term" value="C:plasma membrane"/>
    <property type="evidence" value="ECO:0007669"/>
    <property type="project" value="UniProtKB-SubCell"/>
</dbReference>
<evidence type="ECO:0000313" key="8">
    <source>
        <dbReference type="EMBL" id="TVO57211.1"/>
    </source>
</evidence>
<evidence type="ECO:0000256" key="1">
    <source>
        <dbReference type="ARBA" id="ARBA00004651"/>
    </source>
</evidence>
<evidence type="ECO:0000256" key="2">
    <source>
        <dbReference type="ARBA" id="ARBA00022475"/>
    </source>
</evidence>
<protein>
    <submittedName>
        <fullName evidence="8">MMPL family transporter</fullName>
    </submittedName>
</protein>
<feature type="transmembrane region" description="Helical" evidence="6">
    <location>
        <begin position="718"/>
        <end position="741"/>
    </location>
</feature>